<keyword evidence="6" id="KW-0804">Transcription</keyword>
<keyword evidence="5" id="KW-0010">Activator</keyword>
<dbReference type="OrthoDB" id="435460at2759"/>
<organism evidence="11 12">
    <name type="scientific">Phialocephala subalpina</name>
    <dbReference type="NCBI Taxonomy" id="576137"/>
    <lineage>
        <taxon>Eukaryota</taxon>
        <taxon>Fungi</taxon>
        <taxon>Dikarya</taxon>
        <taxon>Ascomycota</taxon>
        <taxon>Pezizomycotina</taxon>
        <taxon>Leotiomycetes</taxon>
        <taxon>Helotiales</taxon>
        <taxon>Mollisiaceae</taxon>
        <taxon>Phialocephala</taxon>
        <taxon>Phialocephala fortinii species complex</taxon>
    </lineage>
</organism>
<dbReference type="GO" id="GO:0010833">
    <property type="term" value="P:telomere maintenance via telomere lengthening"/>
    <property type="evidence" value="ECO:0007669"/>
    <property type="project" value="UniProtKB-UniRule"/>
</dbReference>
<keyword evidence="2 8" id="KW-0158">Chromosome</keyword>
<comment type="similarity">
    <text evidence="1 8">Belongs to the RAP1 family.</text>
</comment>
<dbReference type="PROSITE" id="PS51011">
    <property type="entry name" value="ARID"/>
    <property type="match status" value="1"/>
</dbReference>
<keyword evidence="3 8" id="KW-0779">Telomere</keyword>
<protein>
    <recommendedName>
        <fullName evidence="8">DNA-binding protein RAP1</fullName>
    </recommendedName>
</protein>
<feature type="compositionally biased region" description="Acidic residues" evidence="9">
    <location>
        <begin position="825"/>
        <end position="837"/>
    </location>
</feature>
<dbReference type="Pfam" id="PF08914">
    <property type="entry name" value="Myb_Rap1"/>
    <property type="match status" value="1"/>
</dbReference>
<dbReference type="InterPro" id="IPR039595">
    <property type="entry name" value="TE2IP/Rap1"/>
</dbReference>
<dbReference type="GO" id="GO:0070187">
    <property type="term" value="C:shelterin complex"/>
    <property type="evidence" value="ECO:0007669"/>
    <property type="project" value="TreeGrafter"/>
</dbReference>
<feature type="compositionally biased region" description="Acidic residues" evidence="9">
    <location>
        <begin position="524"/>
        <end position="538"/>
    </location>
</feature>
<comment type="function">
    <text evidence="8">Involved in the regulation of telomere length, clustering and has a specific role in telomere position effect (TPE).</text>
</comment>
<feature type="region of interest" description="Disordered" evidence="9">
    <location>
        <begin position="514"/>
        <end position="654"/>
    </location>
</feature>
<evidence type="ECO:0000256" key="1">
    <source>
        <dbReference type="ARBA" id="ARBA00010467"/>
    </source>
</evidence>
<dbReference type="InterPro" id="IPR015010">
    <property type="entry name" value="TERF2IP_Myb"/>
</dbReference>
<dbReference type="Pfam" id="PF01388">
    <property type="entry name" value="ARID"/>
    <property type="match status" value="1"/>
</dbReference>
<dbReference type="SUPFAM" id="SSF46689">
    <property type="entry name" value="Homeodomain-like"/>
    <property type="match status" value="1"/>
</dbReference>
<dbReference type="InterPro" id="IPR036431">
    <property type="entry name" value="ARID_dom_sf"/>
</dbReference>
<dbReference type="InterPro" id="IPR001606">
    <property type="entry name" value="ARID_dom"/>
</dbReference>
<dbReference type="Proteomes" id="UP000184330">
    <property type="component" value="Unassembled WGS sequence"/>
</dbReference>
<reference evidence="11 12" key="1">
    <citation type="submission" date="2016-03" db="EMBL/GenBank/DDBJ databases">
        <authorList>
            <person name="Ploux O."/>
        </authorList>
    </citation>
    <scope>NUCLEOTIDE SEQUENCE [LARGE SCALE GENOMIC DNA]</scope>
    <source>
        <strain evidence="11 12">UAMH 11012</strain>
    </source>
</reference>
<dbReference type="InterPro" id="IPR001357">
    <property type="entry name" value="BRCT_dom"/>
</dbReference>
<gene>
    <name evidence="11" type="ORF">PAC_02296</name>
</gene>
<dbReference type="Gene3D" id="1.10.10.2170">
    <property type="match status" value="1"/>
</dbReference>
<dbReference type="SMART" id="SM00501">
    <property type="entry name" value="BRIGHT"/>
    <property type="match status" value="1"/>
</dbReference>
<name>A0A1L7WI19_9HELO</name>
<dbReference type="Gene3D" id="1.10.10.60">
    <property type="entry name" value="Homeodomain-like"/>
    <property type="match status" value="1"/>
</dbReference>
<dbReference type="SUPFAM" id="SSF46774">
    <property type="entry name" value="ARID-like"/>
    <property type="match status" value="1"/>
</dbReference>
<evidence type="ECO:0000256" key="4">
    <source>
        <dbReference type="ARBA" id="ARBA00023015"/>
    </source>
</evidence>
<dbReference type="Gene3D" id="1.10.150.60">
    <property type="entry name" value="ARID DNA-binding domain"/>
    <property type="match status" value="1"/>
</dbReference>
<feature type="compositionally biased region" description="Polar residues" evidence="9">
    <location>
        <begin position="540"/>
        <end position="553"/>
    </location>
</feature>
<feature type="region of interest" description="Disordered" evidence="9">
    <location>
        <begin position="172"/>
        <end position="247"/>
    </location>
</feature>
<proteinExistence type="inferred from homology"/>
<feature type="compositionally biased region" description="Acidic residues" evidence="9">
    <location>
        <begin position="174"/>
        <end position="186"/>
    </location>
</feature>
<dbReference type="PANTHER" id="PTHR16466:SF6">
    <property type="entry name" value="TELOMERIC REPEAT-BINDING FACTOR 2-INTERACTING PROTEIN 1"/>
    <property type="match status" value="1"/>
</dbReference>
<feature type="region of interest" description="Disordered" evidence="9">
    <location>
        <begin position="680"/>
        <end position="729"/>
    </location>
</feature>
<dbReference type="CDD" id="cd16100">
    <property type="entry name" value="ARID"/>
    <property type="match status" value="1"/>
</dbReference>
<dbReference type="CDD" id="cd11655">
    <property type="entry name" value="rap1_myb-like"/>
    <property type="match status" value="1"/>
</dbReference>
<evidence type="ECO:0000256" key="3">
    <source>
        <dbReference type="ARBA" id="ARBA00022895"/>
    </source>
</evidence>
<dbReference type="STRING" id="576137.A0A1L7WI19"/>
<dbReference type="InterPro" id="IPR036420">
    <property type="entry name" value="BRCT_dom_sf"/>
</dbReference>
<feature type="region of interest" description="Disordered" evidence="9">
    <location>
        <begin position="360"/>
        <end position="388"/>
    </location>
</feature>
<feature type="compositionally biased region" description="Basic and acidic residues" evidence="9">
    <location>
        <begin position="373"/>
        <end position="382"/>
    </location>
</feature>
<keyword evidence="7 8" id="KW-0539">Nucleus</keyword>
<feature type="region of interest" description="Disordered" evidence="9">
    <location>
        <begin position="817"/>
        <end position="837"/>
    </location>
</feature>
<dbReference type="Pfam" id="PF11626">
    <property type="entry name" value="Rap1_C"/>
    <property type="match status" value="1"/>
</dbReference>
<evidence type="ECO:0000313" key="12">
    <source>
        <dbReference type="Proteomes" id="UP000184330"/>
    </source>
</evidence>
<feature type="compositionally biased region" description="Polar residues" evidence="9">
    <location>
        <begin position="591"/>
        <end position="611"/>
    </location>
</feature>
<evidence type="ECO:0000256" key="5">
    <source>
        <dbReference type="ARBA" id="ARBA00023159"/>
    </source>
</evidence>
<dbReference type="EMBL" id="FJOG01000002">
    <property type="protein sequence ID" value="CZR52419.1"/>
    <property type="molecule type" value="Genomic_DNA"/>
</dbReference>
<comment type="subunit">
    <text evidence="8">Homodimer.</text>
</comment>
<feature type="domain" description="ARID" evidence="10">
    <location>
        <begin position="386"/>
        <end position="486"/>
    </location>
</feature>
<feature type="compositionally biased region" description="Acidic residues" evidence="9">
    <location>
        <begin position="613"/>
        <end position="623"/>
    </location>
</feature>
<sequence>MAAVVYEGVGGGGELFRGIKFCLMQRIPTRNRWKDLVVANGGEIVPLEKQADIVIADHARKDSPEDSISWTFIESSIKKGDLEDIENHRAGPATRVVRQVGSAAPTRQGRTKFTAEDDRILMKWCAKAERQGKSLKGNDLYQDLEKINNRHTFQSWRDRWIKYVSLLPRPKVAEDDDNEENVEANEEPSPSRRPVARAHPPSSVPPPTTRQSIPKSRVATSRSPAEPPQSNSVGSSPIPLSPDANPFVQKSVGGTVFSEEETQELLDVYDEVINISPDQQIDAWIAWATKYPRHTAQEWRNYFFEYIVPKITSNITPKLSEPQAKAPTTAPKVAPAKATHTIETLLGPSSSKPGKVEVLEVKDSQGSSGRTLEPPKKGRKAADPSMTDEALFRKELSETAALWEETIGEFNPDFSPVVCGRRISLFRLWQVVESDEFGGWDEVNGLRLWPKVARKLNFNDYKHPEAAAKLEAIFISALLVDHDEIKREEWKVEDDMSLTESQEMALINDQLLQTADHERQSSGDVEELKEEEEDDDLDGPQSTPIRPLSSPSGKRSFDTSRQDSTYNKRQRIDKGKGEELEIPSTPEDVINGNQLIRPSYQPSPLYYTSAQPEEADDGDDESASEAHYIDNLVTHIRPPNFQRTIPSTAEPRLPTRTLEPETQDFHFPPEQEQDIYAADDLTPSPVQSIPKAPDRSRGSDVATHGTVHSSSKNEDSTQSRPNSQPGEDLSTYIDGWIQLGYPQDIVIEALEAMSMERRGDAGHVMEALLEGHGVPKDLGGVWTWYDDEIVLKGRSHPDWGRIVTKHGIPRCKTRKQFLKDKKEAEEAEGADDGEARS</sequence>
<dbReference type="InterPro" id="IPR021661">
    <property type="entry name" value="Rap1_C"/>
</dbReference>
<dbReference type="Pfam" id="PF16589">
    <property type="entry name" value="BRCT_2"/>
    <property type="match status" value="1"/>
</dbReference>
<dbReference type="AlphaFoldDB" id="A0A1L7WI19"/>
<dbReference type="InterPro" id="IPR038104">
    <property type="entry name" value="Rap1_C_sf"/>
</dbReference>
<evidence type="ECO:0000256" key="7">
    <source>
        <dbReference type="ARBA" id="ARBA00023242"/>
    </source>
</evidence>
<feature type="compositionally biased region" description="Polar residues" evidence="9">
    <location>
        <begin position="209"/>
        <end position="235"/>
    </location>
</feature>
<dbReference type="InterPro" id="IPR009057">
    <property type="entry name" value="Homeodomain-like_sf"/>
</dbReference>
<dbReference type="PANTHER" id="PTHR16466">
    <property type="entry name" value="TELOMERE REPEAT-BINDING FACTOR 2-INTERACTING PROTEIN 1"/>
    <property type="match status" value="1"/>
</dbReference>
<keyword evidence="12" id="KW-1185">Reference proteome</keyword>
<evidence type="ECO:0000313" key="11">
    <source>
        <dbReference type="EMBL" id="CZR52419.1"/>
    </source>
</evidence>
<keyword evidence="4" id="KW-0805">Transcription regulation</keyword>
<evidence type="ECO:0000259" key="10">
    <source>
        <dbReference type="PROSITE" id="PS51011"/>
    </source>
</evidence>
<evidence type="ECO:0000256" key="9">
    <source>
        <dbReference type="SAM" id="MobiDB-lite"/>
    </source>
</evidence>
<dbReference type="GO" id="GO:0031848">
    <property type="term" value="P:protection from non-homologous end joining at telomere"/>
    <property type="evidence" value="ECO:0007669"/>
    <property type="project" value="TreeGrafter"/>
</dbReference>
<feature type="compositionally biased region" description="Basic and acidic residues" evidence="9">
    <location>
        <begin position="570"/>
        <end position="579"/>
    </location>
</feature>
<accession>A0A1L7WI19</accession>
<comment type="subcellular location">
    <subcellularLocation>
        <location evidence="8">Nucleus</location>
    </subcellularLocation>
    <subcellularLocation>
        <location evidence="8">Chromosome</location>
        <location evidence="8">Telomere</location>
    </subcellularLocation>
</comment>
<dbReference type="GO" id="GO:0042162">
    <property type="term" value="F:telomeric DNA binding"/>
    <property type="evidence" value="ECO:0007669"/>
    <property type="project" value="TreeGrafter"/>
</dbReference>
<evidence type="ECO:0000256" key="2">
    <source>
        <dbReference type="ARBA" id="ARBA00022454"/>
    </source>
</evidence>
<evidence type="ECO:0000256" key="6">
    <source>
        <dbReference type="ARBA" id="ARBA00023163"/>
    </source>
</evidence>
<dbReference type="Gene3D" id="3.40.50.10190">
    <property type="entry name" value="BRCT domain"/>
    <property type="match status" value="1"/>
</dbReference>
<evidence type="ECO:0000256" key="8">
    <source>
        <dbReference type="RuleBase" id="RU367107"/>
    </source>
</evidence>